<evidence type="ECO:0008006" key="3">
    <source>
        <dbReference type="Google" id="ProtNLM"/>
    </source>
</evidence>
<comment type="caution">
    <text evidence="1">The sequence shown here is derived from an EMBL/GenBank/DDBJ whole genome shotgun (WGS) entry which is preliminary data.</text>
</comment>
<dbReference type="OrthoDB" id="2853714at2"/>
<dbReference type="RefSeq" id="WP_005792690.1">
    <property type="nucleotide sequence ID" value="NZ_ACQT01000001.1"/>
</dbReference>
<name>C5SZI5_ACIDE</name>
<protein>
    <recommendedName>
        <fullName evidence="3">SCP2 domain-containing protein</fullName>
    </recommendedName>
</protein>
<reference evidence="1 2" key="1">
    <citation type="submission" date="2009-05" db="EMBL/GenBank/DDBJ databases">
        <title>The draft genome of Acidovorax delafieldii 2AN.</title>
        <authorList>
            <consortium name="US DOE Joint Genome Institute (JGI-PGF)"/>
            <person name="Lucas S."/>
            <person name="Copeland A."/>
            <person name="Lapidus A."/>
            <person name="Glavina del Rio T."/>
            <person name="Tice H."/>
            <person name="Bruce D."/>
            <person name="Goodwin L."/>
            <person name="Pitluck S."/>
            <person name="Larimer F."/>
            <person name="Land M.L."/>
            <person name="Hauser L."/>
            <person name="Shelobolina E.S."/>
            <person name="Picardal F."/>
            <person name="Roden E."/>
            <person name="Emerson D."/>
        </authorList>
    </citation>
    <scope>NUCLEOTIDE SEQUENCE [LARGE SCALE GENOMIC DNA]</scope>
    <source>
        <strain evidence="1 2">2AN</strain>
    </source>
</reference>
<sequence length="123" mass="14308">MHTIDGDPSGSAEGWLAHRGRWVNVTFLLKKGEEEYLITLRDGRVTSLKRGPHVMPRWTFALVAGEDTWQRFWAQQPQPRFHDLMAMVKFKTLRVEGDPTIFMSNLLYFKELVKRLGGQLHAR</sequence>
<proteinExistence type="predicted"/>
<evidence type="ECO:0000313" key="2">
    <source>
        <dbReference type="Proteomes" id="UP000003856"/>
    </source>
</evidence>
<accession>C5SZI5</accession>
<evidence type="ECO:0000313" key="1">
    <source>
        <dbReference type="EMBL" id="EER62381.1"/>
    </source>
</evidence>
<keyword evidence="2" id="KW-1185">Reference proteome</keyword>
<dbReference type="EMBL" id="ACQT01000001">
    <property type="protein sequence ID" value="EER62381.1"/>
    <property type="molecule type" value="Genomic_DNA"/>
</dbReference>
<dbReference type="PATRIC" id="fig|573060.9.peg.5203"/>
<dbReference type="Proteomes" id="UP000003856">
    <property type="component" value="Unassembled WGS sequence"/>
</dbReference>
<organism evidence="1 2">
    <name type="scientific">Acidovorax delafieldii 2AN</name>
    <dbReference type="NCBI Taxonomy" id="573060"/>
    <lineage>
        <taxon>Bacteria</taxon>
        <taxon>Pseudomonadati</taxon>
        <taxon>Pseudomonadota</taxon>
        <taxon>Betaproteobacteria</taxon>
        <taxon>Burkholderiales</taxon>
        <taxon>Comamonadaceae</taxon>
        <taxon>Acidovorax</taxon>
    </lineage>
</organism>
<dbReference type="AlphaFoldDB" id="C5SZI5"/>
<gene>
    <name evidence="1" type="ORF">AcdelDRAFT_0065</name>
</gene>